<dbReference type="Pfam" id="PF07007">
    <property type="entry name" value="LprI"/>
    <property type="match status" value="1"/>
</dbReference>
<evidence type="ECO:0000313" key="8">
    <source>
        <dbReference type="EMBL" id="SFI87452.1"/>
    </source>
</evidence>
<dbReference type="Pfam" id="PF09864">
    <property type="entry name" value="MliC"/>
    <property type="match status" value="1"/>
</dbReference>
<dbReference type="InterPro" id="IPR009739">
    <property type="entry name" value="LprI-like_N"/>
</dbReference>
<feature type="domain" description="Lysozyme inhibitor LprI-like N-terminal" evidence="6">
    <location>
        <begin position="28"/>
        <end position="95"/>
    </location>
</feature>
<dbReference type="RefSeq" id="WP_092863414.1">
    <property type="nucleotide sequence ID" value="NZ_FOQH01000010.1"/>
</dbReference>
<keyword evidence="9" id="KW-1185">Reference proteome</keyword>
<dbReference type="EMBL" id="FOQH01000010">
    <property type="protein sequence ID" value="SFI87452.1"/>
    <property type="molecule type" value="Genomic_DNA"/>
</dbReference>
<evidence type="ECO:0000256" key="1">
    <source>
        <dbReference type="ARBA" id="ARBA00022729"/>
    </source>
</evidence>
<evidence type="ECO:0000259" key="6">
    <source>
        <dbReference type="Pfam" id="PF07007"/>
    </source>
</evidence>
<feature type="domain" description="C-type lysozyme inhibitor" evidence="7">
    <location>
        <begin position="140"/>
        <end position="204"/>
    </location>
</feature>
<evidence type="ECO:0000256" key="2">
    <source>
        <dbReference type="ARBA" id="ARBA00023136"/>
    </source>
</evidence>
<evidence type="ECO:0000259" key="7">
    <source>
        <dbReference type="Pfam" id="PF09864"/>
    </source>
</evidence>
<dbReference type="InterPro" id="IPR036328">
    <property type="entry name" value="MliC_sf"/>
</dbReference>
<dbReference type="Proteomes" id="UP000199377">
    <property type="component" value="Unassembled WGS sequence"/>
</dbReference>
<dbReference type="OrthoDB" id="5565855at2"/>
<keyword evidence="2" id="KW-0472">Membrane</keyword>
<evidence type="ECO:0000256" key="4">
    <source>
        <dbReference type="ARBA" id="ARBA00023288"/>
    </source>
</evidence>
<evidence type="ECO:0000313" key="9">
    <source>
        <dbReference type="Proteomes" id="UP000199377"/>
    </source>
</evidence>
<organism evidence="8 9">
    <name type="scientific">Albimonas pacifica</name>
    <dbReference type="NCBI Taxonomy" id="1114924"/>
    <lineage>
        <taxon>Bacteria</taxon>
        <taxon>Pseudomonadati</taxon>
        <taxon>Pseudomonadota</taxon>
        <taxon>Alphaproteobacteria</taxon>
        <taxon>Rhodobacterales</taxon>
        <taxon>Paracoccaceae</taxon>
        <taxon>Albimonas</taxon>
    </lineage>
</organism>
<sequence>MRALSLALPFLAALPGAPASAADPSFDCAKAEHEVETLICADERLAALDREVARLYGLARNGPHMDEGRAKQLAAYQRGWIKGRNDCWKAGPEDAAKIACTAGESMIRILELRQGYFDARQDDDAGISGGPMALDCEGWAVGVGFAWAVTDPGMAAIQWMDATVALEQAMAASGVRYVGTSWDGDYELWTKGDEAMLTIPGRETMTCRIEEIG</sequence>
<dbReference type="PANTHER" id="PTHR37549:SF1">
    <property type="entry name" value="LIPOPROTEIN LPRI"/>
    <property type="match status" value="1"/>
</dbReference>
<feature type="signal peptide" evidence="5">
    <location>
        <begin position="1"/>
        <end position="21"/>
    </location>
</feature>
<evidence type="ECO:0008006" key="10">
    <source>
        <dbReference type="Google" id="ProtNLM"/>
    </source>
</evidence>
<dbReference type="AlphaFoldDB" id="A0A1I3LRU5"/>
<dbReference type="STRING" id="1114924.SAMN05216258_110153"/>
<evidence type="ECO:0000256" key="5">
    <source>
        <dbReference type="SAM" id="SignalP"/>
    </source>
</evidence>
<keyword evidence="3" id="KW-0564">Palmitate</keyword>
<accession>A0A1I3LRU5</accession>
<dbReference type="Gene3D" id="1.20.1270.180">
    <property type="match status" value="1"/>
</dbReference>
<dbReference type="PANTHER" id="PTHR37549">
    <property type="entry name" value="LIPOPROTEIN LPRI"/>
    <property type="match status" value="1"/>
</dbReference>
<feature type="chain" id="PRO_5011606828" description="Membrane-bound lysozyme-inhibitor of c-type lysozyme" evidence="5">
    <location>
        <begin position="22"/>
        <end position="213"/>
    </location>
</feature>
<gene>
    <name evidence="8" type="ORF">SAMN05216258_110153</name>
</gene>
<keyword evidence="1 5" id="KW-0732">Signal</keyword>
<dbReference type="InterPro" id="IPR052755">
    <property type="entry name" value="Lysozyme_Inhibitor_LprI"/>
</dbReference>
<keyword evidence="4" id="KW-0449">Lipoprotein</keyword>
<dbReference type="SUPFAM" id="SSF141488">
    <property type="entry name" value="YdhA-like"/>
    <property type="match status" value="1"/>
</dbReference>
<evidence type="ECO:0000256" key="3">
    <source>
        <dbReference type="ARBA" id="ARBA00023139"/>
    </source>
</evidence>
<dbReference type="InterPro" id="IPR018660">
    <property type="entry name" value="MliC"/>
</dbReference>
<proteinExistence type="predicted"/>
<dbReference type="Gene3D" id="2.40.128.200">
    <property type="match status" value="1"/>
</dbReference>
<dbReference type="GO" id="GO:0005576">
    <property type="term" value="C:extracellular region"/>
    <property type="evidence" value="ECO:0007669"/>
    <property type="project" value="TreeGrafter"/>
</dbReference>
<protein>
    <recommendedName>
        <fullName evidence="10">Membrane-bound lysozyme-inhibitor of c-type lysozyme</fullName>
    </recommendedName>
</protein>
<name>A0A1I3LRU5_9RHOB</name>
<reference evidence="8 9" key="1">
    <citation type="submission" date="2016-10" db="EMBL/GenBank/DDBJ databases">
        <authorList>
            <person name="de Groot N.N."/>
        </authorList>
    </citation>
    <scope>NUCLEOTIDE SEQUENCE [LARGE SCALE GENOMIC DNA]</scope>
    <source>
        <strain evidence="8 9">CGMCC 1.11030</strain>
    </source>
</reference>